<accession>A0A6G0W5Z2</accession>
<evidence type="ECO:0000313" key="3">
    <source>
        <dbReference type="Proteomes" id="UP000478052"/>
    </source>
</evidence>
<name>A0A6G0W5Z2_APHCR</name>
<feature type="region of interest" description="Disordered" evidence="1">
    <location>
        <begin position="1"/>
        <end position="28"/>
    </location>
</feature>
<dbReference type="EMBL" id="VUJU01009062">
    <property type="protein sequence ID" value="KAF0722490.1"/>
    <property type="molecule type" value="Genomic_DNA"/>
</dbReference>
<comment type="caution">
    <text evidence="2">The sequence shown here is derived from an EMBL/GenBank/DDBJ whole genome shotgun (WGS) entry which is preliminary data.</text>
</comment>
<gene>
    <name evidence="2" type="ORF">FWK35_00029885</name>
</gene>
<dbReference type="AlphaFoldDB" id="A0A6G0W5Z2"/>
<dbReference type="Proteomes" id="UP000478052">
    <property type="component" value="Unassembled WGS sequence"/>
</dbReference>
<protein>
    <submittedName>
        <fullName evidence="2">Zinc finger BED domain-containing protein 5-like</fullName>
    </submittedName>
</protein>
<reference evidence="2 3" key="1">
    <citation type="submission" date="2019-08" db="EMBL/GenBank/DDBJ databases">
        <title>Whole genome of Aphis craccivora.</title>
        <authorList>
            <person name="Voronova N.V."/>
            <person name="Shulinski R.S."/>
            <person name="Bandarenka Y.V."/>
            <person name="Zhorov D.G."/>
            <person name="Warner D."/>
        </authorList>
    </citation>
    <scope>NUCLEOTIDE SEQUENCE [LARGE SCALE GENOMIC DNA]</scope>
    <source>
        <strain evidence="2">180601</strain>
        <tissue evidence="2">Whole Body</tissue>
    </source>
</reference>
<keyword evidence="3" id="KW-1185">Reference proteome</keyword>
<organism evidence="2 3">
    <name type="scientific">Aphis craccivora</name>
    <name type="common">Cowpea aphid</name>
    <dbReference type="NCBI Taxonomy" id="307492"/>
    <lineage>
        <taxon>Eukaryota</taxon>
        <taxon>Metazoa</taxon>
        <taxon>Ecdysozoa</taxon>
        <taxon>Arthropoda</taxon>
        <taxon>Hexapoda</taxon>
        <taxon>Insecta</taxon>
        <taxon>Pterygota</taxon>
        <taxon>Neoptera</taxon>
        <taxon>Paraneoptera</taxon>
        <taxon>Hemiptera</taxon>
        <taxon>Sternorrhyncha</taxon>
        <taxon>Aphidomorpha</taxon>
        <taxon>Aphidoidea</taxon>
        <taxon>Aphididae</taxon>
        <taxon>Aphidini</taxon>
        <taxon>Aphis</taxon>
        <taxon>Aphis</taxon>
    </lineage>
</organism>
<proteinExistence type="predicted"/>
<sequence>MERWLNLKRKNSDVDDEKTPCTSKEKSTKLRKYDSNYLSMGFTSNGSEEEQKPQCAVCFEVLSNEALKPSKLKRHLKTKHKEHAMKSIDFFKNKEQELRKNMKFIKKTATDCTNESAVKASFIVSFLIGKSGKPHTIAEDLILPAAKAMVSAMIGEEAANSLNKIALSNDTIKKRIDRLSGNIKEQLLKIINKSDYFSLQLDESTDITNKLVLLCYVRYEYDNVISEDILFVTTVVHTTAKEIFCKINEFIIANEIEWTKCVGVSTDGARAMSGKFTGLIARIRNIIPSVTWHHCCIHREAIVSKKIPIHLKTVLDDAVKIVNFIKAKSLNSRIFEQLCKDMDNEHYQLLLHSKTRWLSRGKVLSRLFELKDEVRLFFIEHKSFSLSERVNDYSWLATLAYLSDIFTHLNALNLSLQGTHITIFKVEDKIEAMIKKLELWSLRLSKKNYDPFPNLKIFIESTEEELSDKDSKYFIQHMGDMQRSFRDYFPVPDIRRNWIRQPFEINIHQINGLISLEEDSLVEMSTDTSLKMQFNQKSLEHFWLHVRKDYPQLSSKALKVLIPFPTTYLCEKAFYTLVYIKNKFRNRLENVETELQLKLSSIEPDVQKLVTEM</sequence>
<dbReference type="OrthoDB" id="6600358at2759"/>
<dbReference type="InterPro" id="IPR012337">
    <property type="entry name" value="RNaseH-like_sf"/>
</dbReference>
<dbReference type="SUPFAM" id="SSF53098">
    <property type="entry name" value="Ribonuclease H-like"/>
    <property type="match status" value="1"/>
</dbReference>
<dbReference type="PANTHER" id="PTHR45913:SF19">
    <property type="entry name" value="LOW QUALITY PROTEIN: ZINC FINGER BED DOMAIN-CONTAINING PROTEIN 5-LIKE"/>
    <property type="match status" value="1"/>
</dbReference>
<dbReference type="PANTHER" id="PTHR45913">
    <property type="entry name" value="EPM2A-INTERACTING PROTEIN 1"/>
    <property type="match status" value="1"/>
</dbReference>
<evidence type="ECO:0000313" key="2">
    <source>
        <dbReference type="EMBL" id="KAF0722490.1"/>
    </source>
</evidence>
<evidence type="ECO:0000256" key="1">
    <source>
        <dbReference type="SAM" id="MobiDB-lite"/>
    </source>
</evidence>